<keyword evidence="5" id="KW-1185">Reference proteome</keyword>
<dbReference type="PROSITE" id="PS51186">
    <property type="entry name" value="GNAT"/>
    <property type="match status" value="1"/>
</dbReference>
<dbReference type="Proteomes" id="UP001596174">
    <property type="component" value="Unassembled WGS sequence"/>
</dbReference>
<dbReference type="Pfam" id="PF00583">
    <property type="entry name" value="Acetyltransf_1"/>
    <property type="match status" value="1"/>
</dbReference>
<dbReference type="CDD" id="cd04301">
    <property type="entry name" value="NAT_SF"/>
    <property type="match status" value="1"/>
</dbReference>
<evidence type="ECO:0000256" key="1">
    <source>
        <dbReference type="ARBA" id="ARBA00022679"/>
    </source>
</evidence>
<dbReference type="PANTHER" id="PTHR43877:SF2">
    <property type="entry name" value="AMINOALKYLPHOSPHONATE N-ACETYLTRANSFERASE-RELATED"/>
    <property type="match status" value="1"/>
</dbReference>
<dbReference type="InterPro" id="IPR050832">
    <property type="entry name" value="Bact_Acetyltransf"/>
</dbReference>
<evidence type="ECO:0000259" key="3">
    <source>
        <dbReference type="PROSITE" id="PS51186"/>
    </source>
</evidence>
<dbReference type="InterPro" id="IPR000182">
    <property type="entry name" value="GNAT_dom"/>
</dbReference>
<dbReference type="RefSeq" id="WP_380579223.1">
    <property type="nucleotide sequence ID" value="NZ_JBHSQJ010000007.1"/>
</dbReference>
<dbReference type="EMBL" id="JBHSQJ010000007">
    <property type="protein sequence ID" value="MFC5906122.1"/>
    <property type="molecule type" value="Genomic_DNA"/>
</dbReference>
<dbReference type="EC" id="2.3.-.-" evidence="4"/>
<dbReference type="SUPFAM" id="SSF55729">
    <property type="entry name" value="Acyl-CoA N-acyltransferases (Nat)"/>
    <property type="match status" value="1"/>
</dbReference>
<proteinExistence type="predicted"/>
<dbReference type="InterPro" id="IPR016181">
    <property type="entry name" value="Acyl_CoA_acyltransferase"/>
</dbReference>
<evidence type="ECO:0000313" key="5">
    <source>
        <dbReference type="Proteomes" id="UP001596174"/>
    </source>
</evidence>
<reference evidence="5" key="1">
    <citation type="journal article" date="2019" name="Int. J. Syst. Evol. Microbiol.">
        <title>The Global Catalogue of Microorganisms (GCM) 10K type strain sequencing project: providing services to taxonomists for standard genome sequencing and annotation.</title>
        <authorList>
            <consortium name="The Broad Institute Genomics Platform"/>
            <consortium name="The Broad Institute Genome Sequencing Center for Infectious Disease"/>
            <person name="Wu L."/>
            <person name="Ma J."/>
        </authorList>
    </citation>
    <scope>NUCLEOTIDE SEQUENCE [LARGE SCALE GENOMIC DNA]</scope>
    <source>
        <strain evidence="5">JCM 4816</strain>
    </source>
</reference>
<dbReference type="Gene3D" id="3.40.630.30">
    <property type="match status" value="1"/>
</dbReference>
<organism evidence="4 5">
    <name type="scientific">Streptacidiphilus monticola</name>
    <dbReference type="NCBI Taxonomy" id="2161674"/>
    <lineage>
        <taxon>Bacteria</taxon>
        <taxon>Bacillati</taxon>
        <taxon>Actinomycetota</taxon>
        <taxon>Actinomycetes</taxon>
        <taxon>Kitasatosporales</taxon>
        <taxon>Streptomycetaceae</taxon>
        <taxon>Streptacidiphilus</taxon>
    </lineage>
</organism>
<evidence type="ECO:0000313" key="4">
    <source>
        <dbReference type="EMBL" id="MFC5906122.1"/>
    </source>
</evidence>
<accession>A0ABW1FXN6</accession>
<comment type="caution">
    <text evidence="4">The sequence shown here is derived from an EMBL/GenBank/DDBJ whole genome shotgun (WGS) entry which is preliminary data.</text>
</comment>
<evidence type="ECO:0000256" key="2">
    <source>
        <dbReference type="ARBA" id="ARBA00023315"/>
    </source>
</evidence>
<feature type="domain" description="N-acetyltransferase" evidence="3">
    <location>
        <begin position="1"/>
        <end position="173"/>
    </location>
</feature>
<protein>
    <submittedName>
        <fullName evidence="4">GNAT family N-acetyltransferase</fullName>
        <ecNumber evidence="4">2.3.-.-</ecNumber>
    </submittedName>
</protein>
<keyword evidence="1 4" id="KW-0808">Transferase</keyword>
<sequence>MTIRQLDADAYTAALPALGRLLADTVAAGASLGFVHPFDAPAAQAWWADLSPAVAAGSLRVWGAHDGTGDLVGTISLALPSKPNARHRAEIVKLMVHPRARGRGLARTLLDTAEAAARGADVSLLVLDTETDSPADRLYAATGWTRYGLVPAYAASPDGTLKDCSFYYKQLRTQSG</sequence>
<keyword evidence="2 4" id="KW-0012">Acyltransferase</keyword>
<gene>
    <name evidence="4" type="ORF">ACFP3V_02650</name>
</gene>
<name>A0ABW1FXN6_9ACTN</name>
<dbReference type="GO" id="GO:0016746">
    <property type="term" value="F:acyltransferase activity"/>
    <property type="evidence" value="ECO:0007669"/>
    <property type="project" value="UniProtKB-KW"/>
</dbReference>
<dbReference type="PANTHER" id="PTHR43877">
    <property type="entry name" value="AMINOALKYLPHOSPHONATE N-ACETYLTRANSFERASE-RELATED-RELATED"/>
    <property type="match status" value="1"/>
</dbReference>